<dbReference type="AlphaFoldDB" id="A0A158P6Z6"/>
<sequence>MIITGEKMKRFAARYFLRETFFSGPTPLPFIGNLHVLLWHEPGYSAFEMWRKQYGPIYTYWIGETSFNVVSYTYRGEYGVVETTGQLWRDHRRFALHVLRSLGLSKNIMERRILAEVEAMSETLHTMEGEEIEMQIFDVGVGSVINQLLFGYRFEAVVIINKFIRLALCRDAVFSFFDRQIDAHQKHIDYDAEESNDYVEAFLKEKRRRETNGDTESFSNVQLQNMCHDLWSAGMETTSNTLSWGVVYLLNNLDVQKVHEEMDRELGPGRLITMLDRCNLPYTNAVINEIQRMANLLPMNLPHMTLCPVQVGKWSLPAHTGVIAQISNVLYDNEIYPSPLIFDPTRFIDEDGKLKKVEELIPFSIGKRQCLGEGLARMELFLFIANLCNRFEVQKIHFLSLSSSNKEIKQISPFKLSSINPSEPPTTKKTFGLTVKPCPYRCLARTRFA</sequence>
<dbReference type="GO" id="GO:0006805">
    <property type="term" value="P:xenobiotic metabolic process"/>
    <property type="evidence" value="ECO:0007669"/>
    <property type="project" value="TreeGrafter"/>
</dbReference>
<dbReference type="GO" id="GO:0005506">
    <property type="term" value="F:iron ion binding"/>
    <property type="evidence" value="ECO:0007669"/>
    <property type="project" value="InterPro"/>
</dbReference>
<evidence type="ECO:0000256" key="8">
    <source>
        <dbReference type="RuleBase" id="RU000461"/>
    </source>
</evidence>
<keyword evidence="4 8" id="KW-0560">Oxidoreductase</keyword>
<dbReference type="PRINTS" id="PR00463">
    <property type="entry name" value="EP450I"/>
</dbReference>
<dbReference type="GO" id="GO:0020037">
    <property type="term" value="F:heme binding"/>
    <property type="evidence" value="ECO:0007669"/>
    <property type="project" value="InterPro"/>
</dbReference>
<dbReference type="STRING" id="6313.A0A158P6Z6"/>
<dbReference type="GO" id="GO:0016712">
    <property type="term" value="F:oxidoreductase activity, acting on paired donors, with incorporation or reduction of molecular oxygen, reduced flavin or flavoprotein as one donor, and incorporation of one atom of oxygen"/>
    <property type="evidence" value="ECO:0007669"/>
    <property type="project" value="TreeGrafter"/>
</dbReference>
<name>A0A158P6Z6_ANGCA</name>
<comment type="cofactor">
    <cofactor evidence="1 7">
        <name>heme</name>
        <dbReference type="ChEBI" id="CHEBI:30413"/>
    </cofactor>
</comment>
<dbReference type="FunFam" id="1.10.630.10:FF:000036">
    <property type="entry name" value="CYtochrome P450 family"/>
    <property type="match status" value="1"/>
</dbReference>
<evidence type="ECO:0000256" key="4">
    <source>
        <dbReference type="ARBA" id="ARBA00023002"/>
    </source>
</evidence>
<dbReference type="PRINTS" id="PR00385">
    <property type="entry name" value="P450"/>
</dbReference>
<dbReference type="WBParaSite" id="ACAC_0000176401-mRNA-1">
    <property type="protein sequence ID" value="ACAC_0000176401-mRNA-1"/>
    <property type="gene ID" value="ACAC_0000176401"/>
</dbReference>
<reference evidence="9" key="1">
    <citation type="submission" date="2012-09" db="EMBL/GenBank/DDBJ databases">
        <authorList>
            <person name="Martin A.A."/>
        </authorList>
    </citation>
    <scope>NUCLEOTIDE SEQUENCE</scope>
</reference>
<evidence type="ECO:0000313" key="10">
    <source>
        <dbReference type="WBParaSite" id="ACAC_0000176401-mRNA-1"/>
    </source>
</evidence>
<evidence type="ECO:0000256" key="7">
    <source>
        <dbReference type="PIRSR" id="PIRSR602401-1"/>
    </source>
</evidence>
<protein>
    <submittedName>
        <fullName evidence="10">Unspecific monooxygenase</fullName>
    </submittedName>
</protein>
<accession>A0A158P6Z6</accession>
<dbReference type="GO" id="GO:0006082">
    <property type="term" value="P:organic acid metabolic process"/>
    <property type="evidence" value="ECO:0007669"/>
    <property type="project" value="TreeGrafter"/>
</dbReference>
<dbReference type="PANTHER" id="PTHR24300">
    <property type="entry name" value="CYTOCHROME P450 508A4-RELATED"/>
    <property type="match status" value="1"/>
</dbReference>
<reference evidence="10" key="2">
    <citation type="submission" date="2016-04" db="UniProtKB">
        <authorList>
            <consortium name="WormBaseParasite"/>
        </authorList>
    </citation>
    <scope>IDENTIFICATION</scope>
</reference>
<dbReference type="InterPro" id="IPR050182">
    <property type="entry name" value="Cytochrome_P450_fam2"/>
</dbReference>
<keyword evidence="3 7" id="KW-0479">Metal-binding</keyword>
<dbReference type="SUPFAM" id="SSF48264">
    <property type="entry name" value="Cytochrome P450"/>
    <property type="match status" value="1"/>
</dbReference>
<feature type="binding site" description="axial binding residue" evidence="7">
    <location>
        <position position="370"/>
    </location>
    <ligand>
        <name>heme</name>
        <dbReference type="ChEBI" id="CHEBI:30413"/>
    </ligand>
    <ligandPart>
        <name>Fe</name>
        <dbReference type="ChEBI" id="CHEBI:18248"/>
    </ligandPart>
</feature>
<organism evidence="9 10">
    <name type="scientific">Angiostrongylus cantonensis</name>
    <name type="common">Rat lungworm</name>
    <dbReference type="NCBI Taxonomy" id="6313"/>
    <lineage>
        <taxon>Eukaryota</taxon>
        <taxon>Metazoa</taxon>
        <taxon>Ecdysozoa</taxon>
        <taxon>Nematoda</taxon>
        <taxon>Chromadorea</taxon>
        <taxon>Rhabditida</taxon>
        <taxon>Rhabditina</taxon>
        <taxon>Rhabditomorpha</taxon>
        <taxon>Strongyloidea</taxon>
        <taxon>Metastrongylidae</taxon>
        <taxon>Angiostrongylus</taxon>
    </lineage>
</organism>
<dbReference type="PROSITE" id="PS00086">
    <property type="entry name" value="CYTOCHROME_P450"/>
    <property type="match status" value="1"/>
</dbReference>
<dbReference type="PANTHER" id="PTHR24300:SF375">
    <property type="entry name" value="CYTOCHROME P450 FAMILY"/>
    <property type="match status" value="1"/>
</dbReference>
<keyword evidence="7 8" id="KW-0349">Heme</keyword>
<keyword evidence="9" id="KW-1185">Reference proteome</keyword>
<evidence type="ECO:0000256" key="1">
    <source>
        <dbReference type="ARBA" id="ARBA00001971"/>
    </source>
</evidence>
<dbReference type="CDD" id="cd20617">
    <property type="entry name" value="CYP1_2-like"/>
    <property type="match status" value="1"/>
</dbReference>
<proteinExistence type="inferred from homology"/>
<dbReference type="Proteomes" id="UP000035642">
    <property type="component" value="Unassembled WGS sequence"/>
</dbReference>
<keyword evidence="5 7" id="KW-0408">Iron</keyword>
<dbReference type="InterPro" id="IPR017972">
    <property type="entry name" value="Cyt_P450_CS"/>
</dbReference>
<dbReference type="GO" id="GO:0005737">
    <property type="term" value="C:cytoplasm"/>
    <property type="evidence" value="ECO:0007669"/>
    <property type="project" value="TreeGrafter"/>
</dbReference>
<keyword evidence="6 8" id="KW-0503">Monooxygenase</keyword>
<dbReference type="InterPro" id="IPR002401">
    <property type="entry name" value="Cyt_P450_E_grp-I"/>
</dbReference>
<dbReference type="InterPro" id="IPR001128">
    <property type="entry name" value="Cyt_P450"/>
</dbReference>
<dbReference type="Gene3D" id="1.10.630.10">
    <property type="entry name" value="Cytochrome P450"/>
    <property type="match status" value="1"/>
</dbReference>
<comment type="similarity">
    <text evidence="2 8">Belongs to the cytochrome P450 family.</text>
</comment>
<evidence type="ECO:0000313" key="9">
    <source>
        <dbReference type="Proteomes" id="UP000035642"/>
    </source>
</evidence>
<dbReference type="InterPro" id="IPR036396">
    <property type="entry name" value="Cyt_P450_sf"/>
</dbReference>
<evidence type="ECO:0000256" key="2">
    <source>
        <dbReference type="ARBA" id="ARBA00010617"/>
    </source>
</evidence>
<dbReference type="Pfam" id="PF00067">
    <property type="entry name" value="p450"/>
    <property type="match status" value="2"/>
</dbReference>
<evidence type="ECO:0000256" key="6">
    <source>
        <dbReference type="ARBA" id="ARBA00023033"/>
    </source>
</evidence>
<evidence type="ECO:0000256" key="3">
    <source>
        <dbReference type="ARBA" id="ARBA00022723"/>
    </source>
</evidence>
<evidence type="ECO:0000256" key="5">
    <source>
        <dbReference type="ARBA" id="ARBA00023004"/>
    </source>
</evidence>